<dbReference type="Proteomes" id="UP000466966">
    <property type="component" value="Unassembled WGS sequence"/>
</dbReference>
<protein>
    <submittedName>
        <fullName evidence="5">DeoR family transcriptional regulator</fullName>
    </submittedName>
</protein>
<feature type="domain" description="HTH deoR-type" evidence="4">
    <location>
        <begin position="3"/>
        <end position="58"/>
    </location>
</feature>
<dbReference type="InterPro" id="IPR050313">
    <property type="entry name" value="Carb_Metab_HTH_regulators"/>
</dbReference>
<dbReference type="PANTHER" id="PTHR30363:SF55">
    <property type="entry name" value="HTH-TYPE TRANSCRIPTIONAL REGULATOR ULAR"/>
    <property type="match status" value="1"/>
</dbReference>
<proteinExistence type="predicted"/>
<keyword evidence="3" id="KW-0804">Transcription</keyword>
<dbReference type="PROSITE" id="PS00894">
    <property type="entry name" value="HTH_DEOR_1"/>
    <property type="match status" value="1"/>
</dbReference>
<comment type="caution">
    <text evidence="5">The sequence shown here is derived from an EMBL/GenBank/DDBJ whole genome shotgun (WGS) entry which is preliminary data.</text>
</comment>
<dbReference type="GO" id="GO:0003700">
    <property type="term" value="F:DNA-binding transcription factor activity"/>
    <property type="evidence" value="ECO:0007669"/>
    <property type="project" value="InterPro"/>
</dbReference>
<evidence type="ECO:0000256" key="2">
    <source>
        <dbReference type="ARBA" id="ARBA00023125"/>
    </source>
</evidence>
<dbReference type="Pfam" id="PF00455">
    <property type="entry name" value="DeoRC"/>
    <property type="match status" value="1"/>
</dbReference>
<evidence type="ECO:0000256" key="1">
    <source>
        <dbReference type="ARBA" id="ARBA00023015"/>
    </source>
</evidence>
<dbReference type="InterPro" id="IPR001034">
    <property type="entry name" value="DeoR_HTH"/>
</dbReference>
<dbReference type="InterPro" id="IPR014036">
    <property type="entry name" value="DeoR-like_C"/>
</dbReference>
<dbReference type="InterPro" id="IPR036390">
    <property type="entry name" value="WH_DNA-bd_sf"/>
</dbReference>
<dbReference type="SUPFAM" id="SSF46785">
    <property type="entry name" value="Winged helix' DNA-binding domain"/>
    <property type="match status" value="1"/>
</dbReference>
<dbReference type="InterPro" id="IPR037171">
    <property type="entry name" value="NagB/RpiA_transferase-like"/>
</dbReference>
<dbReference type="GO" id="GO:0003677">
    <property type="term" value="F:DNA binding"/>
    <property type="evidence" value="ECO:0007669"/>
    <property type="project" value="UniProtKB-KW"/>
</dbReference>
<gene>
    <name evidence="5" type="ORF">GRI99_09710</name>
</gene>
<reference evidence="5 6" key="1">
    <citation type="submission" date="2019-12" db="EMBL/GenBank/DDBJ databases">
        <title>Genomic-based taxomic classification of the family Erythrobacteraceae.</title>
        <authorList>
            <person name="Xu L."/>
        </authorList>
    </citation>
    <scope>NUCLEOTIDE SEQUENCE [LARGE SCALE GENOMIC DNA]</scope>
    <source>
        <strain evidence="5 6">M0322</strain>
    </source>
</reference>
<accession>A0A844YWH3</accession>
<dbReference type="PRINTS" id="PR00037">
    <property type="entry name" value="HTHLACR"/>
</dbReference>
<dbReference type="OrthoDB" id="31600at2"/>
<evidence type="ECO:0000313" key="5">
    <source>
        <dbReference type="EMBL" id="MXO71909.1"/>
    </source>
</evidence>
<dbReference type="AlphaFoldDB" id="A0A844YWH3"/>
<dbReference type="RefSeq" id="WP_160771843.1">
    <property type="nucleotide sequence ID" value="NZ_WTYV01000003.1"/>
</dbReference>
<dbReference type="SMART" id="SM00420">
    <property type="entry name" value="HTH_DEOR"/>
    <property type="match status" value="1"/>
</dbReference>
<keyword evidence="1" id="KW-0805">Transcription regulation</keyword>
<dbReference type="PANTHER" id="PTHR30363">
    <property type="entry name" value="HTH-TYPE TRANSCRIPTIONAL REGULATOR SRLR-RELATED"/>
    <property type="match status" value="1"/>
</dbReference>
<keyword evidence="6" id="KW-1185">Reference proteome</keyword>
<dbReference type="InterPro" id="IPR018356">
    <property type="entry name" value="Tscrpt_reg_HTH_DeoR_CS"/>
</dbReference>
<dbReference type="PROSITE" id="PS51000">
    <property type="entry name" value="HTH_DEOR_2"/>
    <property type="match status" value="1"/>
</dbReference>
<dbReference type="SUPFAM" id="SSF100950">
    <property type="entry name" value="NagB/RpiA/CoA transferase-like"/>
    <property type="match status" value="1"/>
</dbReference>
<evidence type="ECO:0000256" key="3">
    <source>
        <dbReference type="ARBA" id="ARBA00023163"/>
    </source>
</evidence>
<organism evidence="5 6">
    <name type="scientific">Alteraurantiacibacter buctensis</name>
    <dbReference type="NCBI Taxonomy" id="1503981"/>
    <lineage>
        <taxon>Bacteria</taxon>
        <taxon>Pseudomonadati</taxon>
        <taxon>Pseudomonadota</taxon>
        <taxon>Alphaproteobacteria</taxon>
        <taxon>Sphingomonadales</taxon>
        <taxon>Erythrobacteraceae</taxon>
        <taxon>Alteraurantiacibacter</taxon>
    </lineage>
</organism>
<evidence type="ECO:0000313" key="6">
    <source>
        <dbReference type="Proteomes" id="UP000466966"/>
    </source>
</evidence>
<dbReference type="InterPro" id="IPR036388">
    <property type="entry name" value="WH-like_DNA-bd_sf"/>
</dbReference>
<keyword evidence="2" id="KW-0238">DNA-binding</keyword>
<evidence type="ECO:0000259" key="4">
    <source>
        <dbReference type="PROSITE" id="PS51000"/>
    </source>
</evidence>
<dbReference type="EMBL" id="WTYV01000003">
    <property type="protein sequence ID" value="MXO71909.1"/>
    <property type="molecule type" value="Genomic_DNA"/>
</dbReference>
<name>A0A844YWH3_9SPHN</name>
<dbReference type="Pfam" id="PF08220">
    <property type="entry name" value="HTH_DeoR"/>
    <property type="match status" value="1"/>
</dbReference>
<dbReference type="SMART" id="SM01134">
    <property type="entry name" value="DeoRC"/>
    <property type="match status" value="1"/>
</dbReference>
<sequence length="263" mass="27744">MHATEREEAILAALERSGFVSYRDLEASLDASPATIRRDLSRLEEAGLLRRVHGGAKAAGDDTRADGQPLALQGTPFDKSIALHLAAKRAIGKAAAALCQPGEGVIIDGGTTTYQMCDHLAGKGLQVLTNSLHIVNALLPQDGTQLLVPSGTIFREQNIILAPGGEHSMPSFFASKAFIGAAAVSPRAIFQADAVLVASQRRFLEIAEEVILLVDSSKFAGQSGAIVCPLDRIDRVITDKGADPTMLEALAKAGVRQIDLVDT</sequence>
<dbReference type="Gene3D" id="1.10.10.10">
    <property type="entry name" value="Winged helix-like DNA-binding domain superfamily/Winged helix DNA-binding domain"/>
    <property type="match status" value="1"/>
</dbReference>